<name>A0A1B9DRU6_9FLAO</name>
<dbReference type="Gene3D" id="3.30.565.10">
    <property type="entry name" value="Histidine kinase-like ATPase, C-terminal domain"/>
    <property type="match status" value="1"/>
</dbReference>
<feature type="domain" description="Histidine kinase" evidence="9">
    <location>
        <begin position="235"/>
        <end position="451"/>
    </location>
</feature>
<feature type="transmembrane region" description="Helical" evidence="8">
    <location>
        <begin position="73"/>
        <end position="91"/>
    </location>
</feature>
<dbReference type="Pfam" id="PF02518">
    <property type="entry name" value="HATPase_c"/>
    <property type="match status" value="1"/>
</dbReference>
<dbReference type="SUPFAM" id="SSF55874">
    <property type="entry name" value="ATPase domain of HSP90 chaperone/DNA topoisomerase II/histidine kinase"/>
    <property type="match status" value="1"/>
</dbReference>
<dbReference type="InterPro" id="IPR036097">
    <property type="entry name" value="HisK_dim/P_sf"/>
</dbReference>
<dbReference type="RefSeq" id="WP_066326952.1">
    <property type="nucleotide sequence ID" value="NZ_FNEO01000001.1"/>
</dbReference>
<dbReference type="SUPFAM" id="SSF47384">
    <property type="entry name" value="Homodimeric domain of signal transducing histidine kinase"/>
    <property type="match status" value="1"/>
</dbReference>
<evidence type="ECO:0000256" key="4">
    <source>
        <dbReference type="ARBA" id="ARBA00022679"/>
    </source>
</evidence>
<evidence type="ECO:0000256" key="1">
    <source>
        <dbReference type="ARBA" id="ARBA00000085"/>
    </source>
</evidence>
<proteinExistence type="predicted"/>
<dbReference type="OrthoDB" id="9808408at2"/>
<dbReference type="PANTHER" id="PTHR43711:SF26">
    <property type="entry name" value="SENSOR HISTIDINE KINASE RCSC"/>
    <property type="match status" value="1"/>
</dbReference>
<dbReference type="PROSITE" id="PS50109">
    <property type="entry name" value="HIS_KIN"/>
    <property type="match status" value="1"/>
</dbReference>
<feature type="transmembrane region" description="Helical" evidence="8">
    <location>
        <begin position="119"/>
        <end position="138"/>
    </location>
</feature>
<comment type="caution">
    <text evidence="11">The sequence shown here is derived from an EMBL/GenBank/DDBJ whole genome shotgun (WGS) entry which is preliminary data.</text>
</comment>
<evidence type="ECO:0000256" key="5">
    <source>
        <dbReference type="ARBA" id="ARBA00022777"/>
    </source>
</evidence>
<accession>A0A1B9DRU6</accession>
<reference evidence="13" key="1">
    <citation type="submission" date="2016-03" db="EMBL/GenBank/DDBJ databases">
        <title>Draft genome sequence of Paenibacillus glacialis DSM 22343.</title>
        <authorList>
            <person name="Shin S.-K."/>
            <person name="Yi H."/>
        </authorList>
    </citation>
    <scope>NUCLEOTIDE SEQUENCE [LARGE SCALE GENOMIC DNA]</scope>
    <source>
        <strain evidence="13">NBRC 105008</strain>
    </source>
</reference>
<dbReference type="FunFam" id="3.30.565.10:FF:000006">
    <property type="entry name" value="Sensor histidine kinase WalK"/>
    <property type="match status" value="1"/>
</dbReference>
<dbReference type="GO" id="GO:0000155">
    <property type="term" value="F:phosphorelay sensor kinase activity"/>
    <property type="evidence" value="ECO:0007669"/>
    <property type="project" value="InterPro"/>
</dbReference>
<dbReference type="EMBL" id="FNEO01000001">
    <property type="protein sequence ID" value="SDI89621.1"/>
    <property type="molecule type" value="Genomic_DNA"/>
</dbReference>
<keyword evidence="8" id="KW-0812">Transmembrane</keyword>
<dbReference type="InterPro" id="IPR003661">
    <property type="entry name" value="HisK_dim/P_dom"/>
</dbReference>
<dbReference type="PANTHER" id="PTHR43711">
    <property type="entry name" value="TWO-COMPONENT HISTIDINE KINASE"/>
    <property type="match status" value="1"/>
</dbReference>
<protein>
    <recommendedName>
        <fullName evidence="2">histidine kinase</fullName>
        <ecNumber evidence="2">2.7.13.3</ecNumber>
    </recommendedName>
</protein>
<keyword evidence="3" id="KW-0597">Phosphoprotein</keyword>
<feature type="coiled-coil region" evidence="7">
    <location>
        <begin position="187"/>
        <end position="217"/>
    </location>
</feature>
<keyword evidence="5 12" id="KW-0418">Kinase</keyword>
<feature type="transmembrane region" description="Helical" evidence="8">
    <location>
        <begin position="50"/>
        <end position="66"/>
    </location>
</feature>
<evidence type="ECO:0000256" key="3">
    <source>
        <dbReference type="ARBA" id="ARBA00022553"/>
    </source>
</evidence>
<feature type="transmembrane region" description="Helical" evidence="8">
    <location>
        <begin position="158"/>
        <end position="179"/>
    </location>
</feature>
<evidence type="ECO:0000313" key="13">
    <source>
        <dbReference type="Proteomes" id="UP000093226"/>
    </source>
</evidence>
<evidence type="ECO:0000313" key="12">
    <source>
        <dbReference type="EMBL" id="SDI89621.1"/>
    </source>
</evidence>
<organism evidence="11 13">
    <name type="scientific">Flavobacterium glycines</name>
    <dbReference type="NCBI Taxonomy" id="551990"/>
    <lineage>
        <taxon>Bacteria</taxon>
        <taxon>Pseudomonadati</taxon>
        <taxon>Bacteroidota</taxon>
        <taxon>Flavobacteriia</taxon>
        <taxon>Flavobacteriales</taxon>
        <taxon>Flavobacteriaceae</taxon>
        <taxon>Flavobacterium</taxon>
    </lineage>
</organism>
<keyword evidence="8" id="KW-0472">Membrane</keyword>
<reference evidence="10 15" key="4">
    <citation type="submission" date="2019-07" db="EMBL/GenBank/DDBJ databases">
        <title>Whole genome shotgun sequence of Flavobacterium glycines NBRC 105008.</title>
        <authorList>
            <person name="Hosoyama A."/>
            <person name="Uohara A."/>
            <person name="Ohji S."/>
            <person name="Ichikawa N."/>
        </authorList>
    </citation>
    <scope>NUCLEOTIDE SEQUENCE [LARGE SCALE GENOMIC DNA]</scope>
    <source>
        <strain evidence="10 15">NBRC 105008</strain>
    </source>
</reference>
<dbReference type="CDD" id="cd00082">
    <property type="entry name" value="HisKA"/>
    <property type="match status" value="1"/>
</dbReference>
<dbReference type="Proteomes" id="UP000093226">
    <property type="component" value="Unassembled WGS sequence"/>
</dbReference>
<dbReference type="Proteomes" id="UP000321579">
    <property type="component" value="Unassembled WGS sequence"/>
</dbReference>
<dbReference type="STRING" id="551990.SAMN05192550_1092"/>
<dbReference type="Pfam" id="PF00512">
    <property type="entry name" value="HisKA"/>
    <property type="match status" value="1"/>
</dbReference>
<keyword evidence="7" id="KW-0175">Coiled coil</keyword>
<dbReference type="SMART" id="SM00388">
    <property type="entry name" value="HisKA"/>
    <property type="match status" value="1"/>
</dbReference>
<reference evidence="12 14" key="3">
    <citation type="submission" date="2016-10" db="EMBL/GenBank/DDBJ databases">
        <authorList>
            <person name="Varghese N."/>
            <person name="Submissions S."/>
        </authorList>
    </citation>
    <scope>NUCLEOTIDE SEQUENCE [LARGE SCALE GENOMIC DNA]</scope>
    <source>
        <strain evidence="12 14">Gm-149</strain>
    </source>
</reference>
<keyword evidence="8" id="KW-1133">Transmembrane helix</keyword>
<evidence type="ECO:0000256" key="7">
    <source>
        <dbReference type="SAM" id="Coils"/>
    </source>
</evidence>
<dbReference type="CDD" id="cd00075">
    <property type="entry name" value="HATPase"/>
    <property type="match status" value="1"/>
</dbReference>
<dbReference type="SMART" id="SM00387">
    <property type="entry name" value="HATPase_c"/>
    <property type="match status" value="1"/>
</dbReference>
<evidence type="ECO:0000256" key="2">
    <source>
        <dbReference type="ARBA" id="ARBA00012438"/>
    </source>
</evidence>
<evidence type="ECO:0000313" key="10">
    <source>
        <dbReference type="EMBL" id="GEL09891.1"/>
    </source>
</evidence>
<keyword evidence="6" id="KW-0902">Two-component regulatory system</keyword>
<sequence length="451" mass="52211">MADNFEKGFIAGRVKEKILDNTLKIFSLLGIFLILPVLARDNWCLTDKNIIFFIGVIVVVITYIFKKNIFINLKIFTVFFLALCILFQGLYSKGIFSPTPIFIVANSVLLSFFLDKKRAYYAIFIYMVVYVFFAYLFINKYLVYTSHIEEFELNANMWAIRGIVLFLISVALINISGYYNKLILNNFRIIESKNAELNEYRENLENLVIDRTKELEQSLMREKELGILKTNFISMASHEFRTPLTSIQGLTELVLNYFDRLTIEQIKERLKKINVEVTNMTNMLEDVLIIGQVDSDKIVFTPIELNLVEFVKEIIYEYQLFKIAKREVDFRFVSDEIVCNVDIKLMKQIVLNLFSNALKYSEFPKPILISFLKENDSVIFSVTDQGIGISKKEQKLIFEPFFRANNVENIPGTGLGLTIIERAVNMHNGKIEVLSELGKGTTFRIVLPCNN</sequence>
<keyword evidence="14" id="KW-1185">Reference proteome</keyword>
<dbReference type="InterPro" id="IPR004358">
    <property type="entry name" value="Sig_transdc_His_kin-like_C"/>
</dbReference>
<dbReference type="EMBL" id="LVEO01000013">
    <property type="protein sequence ID" value="OCB72411.1"/>
    <property type="molecule type" value="Genomic_DNA"/>
</dbReference>
<evidence type="ECO:0000256" key="8">
    <source>
        <dbReference type="SAM" id="Phobius"/>
    </source>
</evidence>
<evidence type="ECO:0000313" key="15">
    <source>
        <dbReference type="Proteomes" id="UP000321579"/>
    </source>
</evidence>
<keyword evidence="4" id="KW-0808">Transferase</keyword>
<evidence type="ECO:0000256" key="6">
    <source>
        <dbReference type="ARBA" id="ARBA00023012"/>
    </source>
</evidence>
<dbReference type="EMBL" id="BJVF01000001">
    <property type="protein sequence ID" value="GEL09891.1"/>
    <property type="molecule type" value="Genomic_DNA"/>
</dbReference>
<dbReference type="EC" id="2.7.13.3" evidence="2"/>
<dbReference type="AlphaFoldDB" id="A0A1B9DRU6"/>
<reference evidence="11" key="2">
    <citation type="submission" date="2016-03" db="EMBL/GenBank/DDBJ databases">
        <authorList>
            <person name="Ploux O."/>
        </authorList>
    </citation>
    <scope>NUCLEOTIDE SEQUENCE</scope>
    <source>
        <strain evidence="11">NBRC 105008</strain>
    </source>
</reference>
<evidence type="ECO:0000313" key="11">
    <source>
        <dbReference type="EMBL" id="OCB72411.1"/>
    </source>
</evidence>
<dbReference type="InterPro" id="IPR036890">
    <property type="entry name" value="HATPase_C_sf"/>
</dbReference>
<dbReference type="Gene3D" id="1.10.287.130">
    <property type="match status" value="1"/>
</dbReference>
<dbReference type="InterPro" id="IPR050736">
    <property type="entry name" value="Sensor_HK_Regulatory"/>
</dbReference>
<gene>
    <name evidence="11" type="ORF">FBGL_07115</name>
    <name evidence="10" type="ORF">FGL01_06300</name>
    <name evidence="12" type="ORF">SAMN05192550_1092</name>
</gene>
<evidence type="ECO:0000259" key="9">
    <source>
        <dbReference type="PROSITE" id="PS50109"/>
    </source>
</evidence>
<dbReference type="Proteomes" id="UP000182367">
    <property type="component" value="Unassembled WGS sequence"/>
</dbReference>
<comment type="catalytic activity">
    <reaction evidence="1">
        <text>ATP + protein L-histidine = ADP + protein N-phospho-L-histidine.</text>
        <dbReference type="EC" id="2.7.13.3"/>
    </reaction>
</comment>
<evidence type="ECO:0000313" key="14">
    <source>
        <dbReference type="Proteomes" id="UP000182367"/>
    </source>
</evidence>
<dbReference type="InterPro" id="IPR003594">
    <property type="entry name" value="HATPase_dom"/>
</dbReference>
<feature type="transmembrane region" description="Helical" evidence="8">
    <location>
        <begin position="21"/>
        <end position="38"/>
    </location>
</feature>
<dbReference type="InterPro" id="IPR005467">
    <property type="entry name" value="His_kinase_dom"/>
</dbReference>
<feature type="transmembrane region" description="Helical" evidence="8">
    <location>
        <begin position="97"/>
        <end position="114"/>
    </location>
</feature>
<dbReference type="PRINTS" id="PR00344">
    <property type="entry name" value="BCTRLSENSOR"/>
</dbReference>